<keyword evidence="12" id="KW-0808">Transferase</keyword>
<evidence type="ECO:0000256" key="6">
    <source>
        <dbReference type="ARBA" id="ARBA00022723"/>
    </source>
</evidence>
<dbReference type="Gene3D" id="3.40.50.300">
    <property type="entry name" value="P-loop containing nucleotide triphosphate hydrolases"/>
    <property type="match status" value="1"/>
</dbReference>
<dbReference type="PANTHER" id="PTHR33540">
    <property type="entry name" value="TRNA THREONYLCARBAMOYLADENOSINE BIOSYNTHESIS PROTEIN TSAE"/>
    <property type="match status" value="1"/>
</dbReference>
<organism evidence="12 13">
    <name type="scientific">candidate division WWE3 bacterium CG23_combo_of_CG06-09_8_20_14_all_40_14</name>
    <dbReference type="NCBI Taxonomy" id="1975095"/>
    <lineage>
        <taxon>Bacteria</taxon>
        <taxon>Katanobacteria</taxon>
    </lineage>
</organism>
<gene>
    <name evidence="12" type="ORF">COX53_02705</name>
</gene>
<evidence type="ECO:0000259" key="11">
    <source>
        <dbReference type="Pfam" id="PF00814"/>
    </source>
</evidence>
<dbReference type="GO" id="GO:0002949">
    <property type="term" value="P:tRNA threonylcarbamoyladenosine modification"/>
    <property type="evidence" value="ECO:0007669"/>
    <property type="project" value="InterPro"/>
</dbReference>
<dbReference type="InterPro" id="IPR003442">
    <property type="entry name" value="T6A_TsaE"/>
</dbReference>
<dbReference type="Pfam" id="PF00814">
    <property type="entry name" value="TsaD"/>
    <property type="match status" value="1"/>
</dbReference>
<keyword evidence="9" id="KW-0460">Magnesium</keyword>
<accession>A0A2G9XBS8</accession>
<keyword evidence="4" id="KW-0963">Cytoplasm</keyword>
<dbReference type="Pfam" id="PF02367">
    <property type="entry name" value="TsaE"/>
    <property type="match status" value="1"/>
</dbReference>
<keyword evidence="8" id="KW-0067">ATP-binding</keyword>
<feature type="domain" description="Gcp-like" evidence="11">
    <location>
        <begin position="178"/>
        <end position="223"/>
    </location>
</feature>
<proteinExistence type="inferred from homology"/>
<evidence type="ECO:0000256" key="5">
    <source>
        <dbReference type="ARBA" id="ARBA00022694"/>
    </source>
</evidence>
<reference evidence="12 13" key="1">
    <citation type="submission" date="2017-09" db="EMBL/GenBank/DDBJ databases">
        <title>Depth-based differentiation of microbial function through sediment-hosted aquifers and enrichment of novel symbionts in the deep terrestrial subsurface.</title>
        <authorList>
            <person name="Probst A.J."/>
            <person name="Ladd B."/>
            <person name="Jarett J.K."/>
            <person name="Geller-Mcgrath D.E."/>
            <person name="Sieber C.M."/>
            <person name="Emerson J.B."/>
            <person name="Anantharaman K."/>
            <person name="Thomas B.C."/>
            <person name="Malmstrom R."/>
            <person name="Stieglmeier M."/>
            <person name="Klingl A."/>
            <person name="Woyke T."/>
            <person name="Ryan C.M."/>
            <person name="Banfield J.F."/>
        </authorList>
    </citation>
    <scope>NUCLEOTIDE SEQUENCE [LARGE SCALE GENOMIC DNA]</scope>
    <source>
        <strain evidence="12">CG23_combo_of_CG06-09_8_20_14_all_40_14</strain>
    </source>
</reference>
<evidence type="ECO:0000256" key="9">
    <source>
        <dbReference type="ARBA" id="ARBA00022842"/>
    </source>
</evidence>
<dbReference type="InterPro" id="IPR043129">
    <property type="entry name" value="ATPase_NBD"/>
</dbReference>
<dbReference type="GO" id="GO:0016740">
    <property type="term" value="F:transferase activity"/>
    <property type="evidence" value="ECO:0007669"/>
    <property type="project" value="UniProtKB-KW"/>
</dbReference>
<dbReference type="Gene3D" id="3.30.420.40">
    <property type="match status" value="1"/>
</dbReference>
<dbReference type="GO" id="GO:0005524">
    <property type="term" value="F:ATP binding"/>
    <property type="evidence" value="ECO:0007669"/>
    <property type="project" value="UniProtKB-KW"/>
</dbReference>
<comment type="similarity">
    <text evidence="2">Belongs to the TsaE family.</text>
</comment>
<protein>
    <recommendedName>
        <fullName evidence="3">tRNA threonylcarbamoyladenosine biosynthesis protein TsaE</fullName>
    </recommendedName>
    <alternativeName>
        <fullName evidence="10">t(6)A37 threonylcarbamoyladenosine biosynthesis protein TsaE</fullName>
    </alternativeName>
</protein>
<comment type="subcellular location">
    <subcellularLocation>
        <location evidence="1">Cytoplasm</location>
    </subcellularLocation>
</comment>
<keyword evidence="7" id="KW-0547">Nucleotide-binding</keyword>
<evidence type="ECO:0000256" key="8">
    <source>
        <dbReference type="ARBA" id="ARBA00022840"/>
    </source>
</evidence>
<evidence type="ECO:0000256" key="1">
    <source>
        <dbReference type="ARBA" id="ARBA00004496"/>
    </source>
</evidence>
<evidence type="ECO:0000256" key="7">
    <source>
        <dbReference type="ARBA" id="ARBA00022741"/>
    </source>
</evidence>
<dbReference type="GO" id="GO:0005737">
    <property type="term" value="C:cytoplasm"/>
    <property type="evidence" value="ECO:0007669"/>
    <property type="project" value="UniProtKB-SubCell"/>
</dbReference>
<dbReference type="Proteomes" id="UP000231388">
    <property type="component" value="Unassembled WGS sequence"/>
</dbReference>
<evidence type="ECO:0000256" key="10">
    <source>
        <dbReference type="ARBA" id="ARBA00032441"/>
    </source>
</evidence>
<dbReference type="SUPFAM" id="SSF53067">
    <property type="entry name" value="Actin-like ATPase domain"/>
    <property type="match status" value="1"/>
</dbReference>
<dbReference type="EMBL" id="PCQY01000032">
    <property type="protein sequence ID" value="PIP04387.1"/>
    <property type="molecule type" value="Genomic_DNA"/>
</dbReference>
<evidence type="ECO:0000256" key="4">
    <source>
        <dbReference type="ARBA" id="ARBA00022490"/>
    </source>
</evidence>
<evidence type="ECO:0000256" key="3">
    <source>
        <dbReference type="ARBA" id="ARBA00019010"/>
    </source>
</evidence>
<dbReference type="InterPro" id="IPR000905">
    <property type="entry name" value="Gcp-like_dom"/>
</dbReference>
<evidence type="ECO:0000313" key="12">
    <source>
        <dbReference type="EMBL" id="PIP04387.1"/>
    </source>
</evidence>
<dbReference type="NCBIfam" id="TIGR00150">
    <property type="entry name" value="T6A_YjeE"/>
    <property type="match status" value="1"/>
</dbReference>
<dbReference type="SUPFAM" id="SSF52540">
    <property type="entry name" value="P-loop containing nucleoside triphosphate hydrolases"/>
    <property type="match status" value="1"/>
</dbReference>
<comment type="caution">
    <text evidence="12">The sequence shown here is derived from an EMBL/GenBank/DDBJ whole genome shotgun (WGS) entry which is preliminary data.</text>
</comment>
<sequence length="247" mass="27797">MEIFTNSASQTKKLASNLAKKFKGGEIIALYGNLGYGKTTFVQGFVEGLGFKDKVQSPTFVFVRFYGSKPRIAHIDLYRIKSEEEVLDLGLSELLEDENTICLIEWPEKMGRLLPKNILKIRFKFVSKNVRNISLKKDTPCTMRLYLDTTDRNKKIIKIFKGSKIIGKVSGIEDEFILIKKILKNSNVSIDDISRIDVNKGPGSFTGLKIGVSIANSFNYSKGKIKSWGDLIFPEYGAEPNIGRKRG</sequence>
<evidence type="ECO:0000256" key="2">
    <source>
        <dbReference type="ARBA" id="ARBA00007599"/>
    </source>
</evidence>
<dbReference type="AlphaFoldDB" id="A0A2G9XBS8"/>
<dbReference type="GO" id="GO:0046872">
    <property type="term" value="F:metal ion binding"/>
    <property type="evidence" value="ECO:0007669"/>
    <property type="project" value="UniProtKB-KW"/>
</dbReference>
<dbReference type="PANTHER" id="PTHR33540:SF2">
    <property type="entry name" value="TRNA THREONYLCARBAMOYLADENOSINE BIOSYNTHESIS PROTEIN TSAE"/>
    <property type="match status" value="1"/>
</dbReference>
<name>A0A2G9XBS8_UNCKA</name>
<dbReference type="InterPro" id="IPR027417">
    <property type="entry name" value="P-loop_NTPase"/>
</dbReference>
<evidence type="ECO:0000313" key="13">
    <source>
        <dbReference type="Proteomes" id="UP000231388"/>
    </source>
</evidence>
<keyword evidence="6" id="KW-0479">Metal-binding</keyword>
<keyword evidence="5" id="KW-0819">tRNA processing</keyword>